<dbReference type="EMBL" id="DYVE01000022">
    <property type="protein sequence ID" value="HJG27164.1"/>
    <property type="molecule type" value="Genomic_DNA"/>
</dbReference>
<dbReference type="Pfam" id="PF12833">
    <property type="entry name" value="HTH_18"/>
    <property type="match status" value="1"/>
</dbReference>
<dbReference type="PANTHER" id="PTHR43280">
    <property type="entry name" value="ARAC-FAMILY TRANSCRIPTIONAL REGULATOR"/>
    <property type="match status" value="1"/>
</dbReference>
<comment type="caution">
    <text evidence="5">The sequence shown here is derived from an EMBL/GenBank/DDBJ whole genome shotgun (WGS) entry which is preliminary data.</text>
</comment>
<dbReference type="PANTHER" id="PTHR43280:SF35">
    <property type="entry name" value="RESPONSE REGULATOR"/>
    <property type="match status" value="1"/>
</dbReference>
<proteinExistence type="predicted"/>
<evidence type="ECO:0000256" key="1">
    <source>
        <dbReference type="ARBA" id="ARBA00023015"/>
    </source>
</evidence>
<evidence type="ECO:0000256" key="2">
    <source>
        <dbReference type="ARBA" id="ARBA00023125"/>
    </source>
</evidence>
<evidence type="ECO:0000313" key="6">
    <source>
        <dbReference type="Proteomes" id="UP000782880"/>
    </source>
</evidence>
<dbReference type="GO" id="GO:0003700">
    <property type="term" value="F:DNA-binding transcription factor activity"/>
    <property type="evidence" value="ECO:0007669"/>
    <property type="project" value="InterPro"/>
</dbReference>
<reference evidence="5" key="1">
    <citation type="journal article" date="2021" name="PeerJ">
        <title>Extensive microbial diversity within the chicken gut microbiome revealed by metagenomics and culture.</title>
        <authorList>
            <person name="Gilroy R."/>
            <person name="Ravi A."/>
            <person name="Getino M."/>
            <person name="Pursley I."/>
            <person name="Horton D.L."/>
            <person name="Alikhan N.F."/>
            <person name="Baker D."/>
            <person name="Gharbi K."/>
            <person name="Hall N."/>
            <person name="Watson M."/>
            <person name="Adriaenssens E.M."/>
            <person name="Foster-Nyarko E."/>
            <person name="Jarju S."/>
            <person name="Secka A."/>
            <person name="Antonio M."/>
            <person name="Oren A."/>
            <person name="Chaudhuri R.R."/>
            <person name="La Ragione R."/>
            <person name="Hildebrand F."/>
            <person name="Pallen M.J."/>
        </authorList>
    </citation>
    <scope>NUCLEOTIDE SEQUENCE</scope>
    <source>
        <strain evidence="5">ChiBcec21-2208</strain>
    </source>
</reference>
<dbReference type="GO" id="GO:0043565">
    <property type="term" value="F:sequence-specific DNA binding"/>
    <property type="evidence" value="ECO:0007669"/>
    <property type="project" value="InterPro"/>
</dbReference>
<protein>
    <submittedName>
        <fullName evidence="5">Helix-turn-helix domain-containing protein</fullName>
    </submittedName>
</protein>
<dbReference type="PRINTS" id="PR00032">
    <property type="entry name" value="HTHARAC"/>
</dbReference>
<dbReference type="SMART" id="SM00342">
    <property type="entry name" value="HTH_ARAC"/>
    <property type="match status" value="1"/>
</dbReference>
<dbReference type="Gene3D" id="1.10.10.60">
    <property type="entry name" value="Homeodomain-like"/>
    <property type="match status" value="1"/>
</dbReference>
<evidence type="ECO:0000256" key="3">
    <source>
        <dbReference type="ARBA" id="ARBA00023163"/>
    </source>
</evidence>
<dbReference type="InterPro" id="IPR020449">
    <property type="entry name" value="Tscrpt_reg_AraC-type_HTH"/>
</dbReference>
<dbReference type="PROSITE" id="PS01124">
    <property type="entry name" value="HTH_ARAC_FAMILY_2"/>
    <property type="match status" value="1"/>
</dbReference>
<organism evidence="5 6">
    <name type="scientific">Subdoligranulum variabile</name>
    <dbReference type="NCBI Taxonomy" id="214851"/>
    <lineage>
        <taxon>Bacteria</taxon>
        <taxon>Bacillati</taxon>
        <taxon>Bacillota</taxon>
        <taxon>Clostridia</taxon>
        <taxon>Eubacteriales</taxon>
        <taxon>Oscillospiraceae</taxon>
        <taxon>Subdoligranulum</taxon>
    </lineage>
</organism>
<dbReference type="SUPFAM" id="SSF46689">
    <property type="entry name" value="Homeodomain-like"/>
    <property type="match status" value="1"/>
</dbReference>
<dbReference type="AlphaFoldDB" id="A0A921IHC9"/>
<reference evidence="5" key="2">
    <citation type="submission" date="2021-09" db="EMBL/GenBank/DDBJ databases">
        <authorList>
            <person name="Gilroy R."/>
        </authorList>
    </citation>
    <scope>NUCLEOTIDE SEQUENCE</scope>
    <source>
        <strain evidence="5">ChiBcec21-2208</strain>
    </source>
</reference>
<keyword evidence="2" id="KW-0238">DNA-binding</keyword>
<sequence>MKRQAGRSFKELLILQRMYQACFLLSNTELPIYEIAQKVGYNNLGFFYHKFEAVYHVSPAEYRARQREAQHF</sequence>
<keyword evidence="3" id="KW-0804">Transcription</keyword>
<dbReference type="Proteomes" id="UP000782880">
    <property type="component" value="Unassembled WGS sequence"/>
</dbReference>
<gene>
    <name evidence="5" type="ORF">K8V20_00740</name>
</gene>
<feature type="domain" description="HTH araC/xylS-type" evidence="4">
    <location>
        <begin position="1"/>
        <end position="65"/>
    </location>
</feature>
<dbReference type="InterPro" id="IPR018060">
    <property type="entry name" value="HTH_AraC"/>
</dbReference>
<name>A0A921IHC9_9FIRM</name>
<keyword evidence="1" id="KW-0805">Transcription regulation</keyword>
<accession>A0A921IHC9</accession>
<dbReference type="InterPro" id="IPR009057">
    <property type="entry name" value="Homeodomain-like_sf"/>
</dbReference>
<evidence type="ECO:0000259" key="4">
    <source>
        <dbReference type="PROSITE" id="PS01124"/>
    </source>
</evidence>
<evidence type="ECO:0000313" key="5">
    <source>
        <dbReference type="EMBL" id="HJG27164.1"/>
    </source>
</evidence>